<evidence type="ECO:0000259" key="5">
    <source>
        <dbReference type="SMART" id="SM01038"/>
    </source>
</evidence>
<keyword evidence="3" id="KW-0378">Hydrolase</keyword>
<evidence type="ECO:0000256" key="2">
    <source>
        <dbReference type="ARBA" id="ARBA00012756"/>
    </source>
</evidence>
<evidence type="ECO:0000313" key="7">
    <source>
        <dbReference type="Proteomes" id="UP000003987"/>
    </source>
</evidence>
<dbReference type="Pfam" id="PF02929">
    <property type="entry name" value="Bgal_small_N"/>
    <property type="match status" value="1"/>
</dbReference>
<dbReference type="PANTHER" id="PTHR46323:SF2">
    <property type="entry name" value="BETA-GALACTOSIDASE"/>
    <property type="match status" value="1"/>
</dbReference>
<dbReference type="GO" id="GO:0004565">
    <property type="term" value="F:beta-galactosidase activity"/>
    <property type="evidence" value="ECO:0007669"/>
    <property type="project" value="UniProtKB-EC"/>
</dbReference>
<dbReference type="InterPro" id="IPR014718">
    <property type="entry name" value="GH-type_carb-bd"/>
</dbReference>
<dbReference type="AlphaFoldDB" id="C7XXP3"/>
<dbReference type="GO" id="GO:0009341">
    <property type="term" value="C:beta-galactosidase complex"/>
    <property type="evidence" value="ECO:0007669"/>
    <property type="project" value="InterPro"/>
</dbReference>
<reference evidence="6 7" key="1">
    <citation type="submission" date="2009-06" db="EMBL/GenBank/DDBJ databases">
        <title>The Genome Sequence of Lactobacillus coleohominis strain 101-4-CHN.</title>
        <authorList>
            <consortium name="The Broad Institute Genome Sequencing Platform"/>
            <person name="Ward D."/>
            <person name="Young S.K."/>
            <person name="Zeng Q."/>
            <person name="Koehrsen M."/>
            <person name="Alvarado L."/>
            <person name="Berlin A."/>
            <person name="Borenstein D."/>
            <person name="Chen Z."/>
            <person name="Engels R."/>
            <person name="Freedman E."/>
            <person name="Gellesch M."/>
            <person name="Goldberg J."/>
            <person name="Griggs A."/>
            <person name="Gujja S."/>
            <person name="Heiman D."/>
            <person name="Hepburn T."/>
            <person name="Howarth C."/>
            <person name="Jen D."/>
            <person name="Larson L."/>
            <person name="Lewis B."/>
            <person name="Mehta T."/>
            <person name="Park D."/>
            <person name="Pearson M."/>
            <person name="Roberts A."/>
            <person name="Saif S."/>
            <person name="Shea T."/>
            <person name="Shenoy N."/>
            <person name="Sisk P."/>
            <person name="Stolte C."/>
            <person name="Sykes S."/>
            <person name="Walk T."/>
            <person name="White J."/>
            <person name="Yandava C."/>
            <person name="Liu Y."/>
            <person name="Xu Q."/>
            <person name="Lander E."/>
            <person name="Nusbaum C."/>
            <person name="Galagan J."/>
            <person name="Birren B."/>
        </authorList>
    </citation>
    <scope>NUCLEOTIDE SEQUENCE [LARGE SCALE GENOMIC DNA]</scope>
    <source>
        <strain evidence="6 7">101-4-CHN</strain>
    </source>
</reference>
<dbReference type="GO" id="GO:0030246">
    <property type="term" value="F:carbohydrate binding"/>
    <property type="evidence" value="ECO:0007669"/>
    <property type="project" value="InterPro"/>
</dbReference>
<dbReference type="InterPro" id="IPR050347">
    <property type="entry name" value="Bact_Beta-galactosidase"/>
</dbReference>
<evidence type="ECO:0000256" key="3">
    <source>
        <dbReference type="ARBA" id="ARBA00022801"/>
    </source>
</evidence>
<dbReference type="InterPro" id="IPR011013">
    <property type="entry name" value="Gal_mutarotase_sf_dom"/>
</dbReference>
<keyword evidence="7" id="KW-1185">Reference proteome</keyword>
<dbReference type="SUPFAM" id="SSF74650">
    <property type="entry name" value="Galactose mutarotase-like"/>
    <property type="match status" value="1"/>
</dbReference>
<proteinExistence type="predicted"/>
<dbReference type="GO" id="GO:0005990">
    <property type="term" value="P:lactose catabolic process"/>
    <property type="evidence" value="ECO:0007669"/>
    <property type="project" value="TreeGrafter"/>
</dbReference>
<dbReference type="STRING" id="575594.HMPREF0501_01457"/>
<dbReference type="HOGENOM" id="CLU_075527_0_0_9"/>
<dbReference type="EMBL" id="GG698806">
    <property type="protein sequence ID" value="EEU29663.1"/>
    <property type="molecule type" value="Genomic_DNA"/>
</dbReference>
<evidence type="ECO:0000256" key="1">
    <source>
        <dbReference type="ARBA" id="ARBA00001412"/>
    </source>
</evidence>
<evidence type="ECO:0000256" key="4">
    <source>
        <dbReference type="ARBA" id="ARBA00023295"/>
    </source>
</evidence>
<feature type="domain" description="Beta galactosidase small chain/" evidence="5">
    <location>
        <begin position="17"/>
        <end position="317"/>
    </location>
</feature>
<dbReference type="OrthoDB" id="1934936at2"/>
<dbReference type="PANTHER" id="PTHR46323">
    <property type="entry name" value="BETA-GALACTOSIDASE"/>
    <property type="match status" value="1"/>
</dbReference>
<protein>
    <recommendedName>
        <fullName evidence="2">beta-galactosidase</fullName>
        <ecNumber evidence="2">3.2.1.23</ecNumber>
    </recommendedName>
</protein>
<organism evidence="6 7">
    <name type="scientific">Limosilactobacillus coleohominis 101-4-CHN</name>
    <dbReference type="NCBI Taxonomy" id="575594"/>
    <lineage>
        <taxon>Bacteria</taxon>
        <taxon>Bacillati</taxon>
        <taxon>Bacillota</taxon>
        <taxon>Bacilli</taxon>
        <taxon>Lactobacillales</taxon>
        <taxon>Lactobacillaceae</taxon>
        <taxon>Limosilactobacillus</taxon>
    </lineage>
</organism>
<dbReference type="InterPro" id="IPR004199">
    <property type="entry name" value="B-gal_small/dom_5"/>
</dbReference>
<gene>
    <name evidence="6" type="ORF">HMPREF0501_01457</name>
</gene>
<name>C7XXP3_9LACO</name>
<dbReference type="EC" id="3.2.1.23" evidence="2"/>
<dbReference type="Gene3D" id="2.70.98.10">
    <property type="match status" value="1"/>
</dbReference>
<sequence>MANSNKMHVVYGDGVLGLHGNGFEYLFSYERGSMESLKINDREWLYRPIYPTYWRASTSNDLGNGFSYHSAQWLGADMFPKCTAIELTVDDHHFAELPIAPLNNRFSGNETAEKVTIKFTYSTATIPVVQTSVTYIVESNGRIQASAHYYGEKELPELPVFGVRMVMPTKATGFTYTGLSGETYPDQLAGGQEGTYHIDGLPLTPYLVPQEMGMHMRTSALKVTRETTQNNANLHPQPFTLKFEQIGQPFNFSLLPYTAEELENATHIEELPAARRTVLVIAGAVRGVGGIDSWGAAVEKDATLPADHDYEFSFAITPFS</sequence>
<dbReference type="SMART" id="SM01038">
    <property type="entry name" value="Bgal_small_N"/>
    <property type="match status" value="1"/>
</dbReference>
<accession>C7XXP3</accession>
<dbReference type="RefSeq" id="WP_006917396.1">
    <property type="nucleotide sequence ID" value="NZ_GG698806.1"/>
</dbReference>
<comment type="catalytic activity">
    <reaction evidence="1">
        <text>Hydrolysis of terminal non-reducing beta-D-galactose residues in beta-D-galactosides.</text>
        <dbReference type="EC" id="3.2.1.23"/>
    </reaction>
</comment>
<dbReference type="eggNOG" id="COG3250">
    <property type="taxonomic scope" value="Bacteria"/>
</dbReference>
<evidence type="ECO:0000313" key="6">
    <source>
        <dbReference type="EMBL" id="EEU29663.1"/>
    </source>
</evidence>
<keyword evidence="4" id="KW-0326">Glycosidase</keyword>
<dbReference type="Proteomes" id="UP000003987">
    <property type="component" value="Unassembled WGS sequence"/>
</dbReference>